<keyword evidence="2 7" id="KW-0479">Metal-binding</keyword>
<dbReference type="SUPFAM" id="SSF52540">
    <property type="entry name" value="P-loop containing nucleoside triphosphate hydrolases"/>
    <property type="match status" value="1"/>
</dbReference>
<keyword evidence="4 7" id="KW-0720">Serine protease</keyword>
<feature type="compositionally biased region" description="Polar residues" evidence="8">
    <location>
        <begin position="29"/>
        <end position="39"/>
    </location>
</feature>
<dbReference type="InterPro" id="IPR015366">
    <property type="entry name" value="S53_propep"/>
</dbReference>
<dbReference type="Gene3D" id="3.40.50.200">
    <property type="entry name" value="Peptidase S8/S53 domain"/>
    <property type="match status" value="2"/>
</dbReference>
<keyword evidence="6" id="KW-0865">Zymogen</keyword>
<dbReference type="GO" id="GO:0006508">
    <property type="term" value="P:proteolysis"/>
    <property type="evidence" value="ECO:0007669"/>
    <property type="project" value="UniProtKB-KW"/>
</dbReference>
<dbReference type="CDD" id="cd01855">
    <property type="entry name" value="YqeH"/>
    <property type="match status" value="1"/>
</dbReference>
<reference evidence="10 11" key="1">
    <citation type="journal article" date="2018" name="Genome Biol. Evol.">
        <title>Multiple Roots of Fruiting Body Formation in Amoebozoa.</title>
        <authorList>
            <person name="Hillmann F."/>
            <person name="Forbes G."/>
            <person name="Novohradska S."/>
            <person name="Ferling I."/>
            <person name="Riege K."/>
            <person name="Groth M."/>
            <person name="Westermann M."/>
            <person name="Marz M."/>
            <person name="Spaller T."/>
            <person name="Winckler T."/>
            <person name="Schaap P."/>
            <person name="Glockner G."/>
        </authorList>
    </citation>
    <scope>NUCLEOTIDE SEQUENCE [LARGE SCALE GENOMIC DNA]</scope>
    <source>
        <strain evidence="10 11">Jena</strain>
    </source>
</reference>
<dbReference type="InterPro" id="IPR027417">
    <property type="entry name" value="P-loop_NTPase"/>
</dbReference>
<evidence type="ECO:0000313" key="10">
    <source>
        <dbReference type="EMBL" id="PRP86723.1"/>
    </source>
</evidence>
<gene>
    <name evidence="10" type="ORF">PROFUN_02872</name>
</gene>
<evidence type="ECO:0000313" key="11">
    <source>
        <dbReference type="Proteomes" id="UP000241769"/>
    </source>
</evidence>
<feature type="binding site" evidence="7">
    <location>
        <position position="1292"/>
    </location>
    <ligand>
        <name>Ca(2+)</name>
        <dbReference type="ChEBI" id="CHEBI:29108"/>
    </ligand>
</feature>
<comment type="caution">
    <text evidence="10">The sequence shown here is derived from an EMBL/GenBank/DDBJ whole genome shotgun (WGS) entry which is preliminary data.</text>
</comment>
<feature type="binding site" evidence="7">
    <location>
        <position position="1307"/>
    </location>
    <ligand>
        <name>Ca(2+)</name>
        <dbReference type="ChEBI" id="CHEBI:29108"/>
    </ligand>
</feature>
<feature type="domain" description="Peptidase S53" evidence="9">
    <location>
        <begin position="853"/>
        <end position="1327"/>
    </location>
</feature>
<dbReference type="GO" id="GO:0008240">
    <property type="term" value="F:tripeptidyl-peptidase activity"/>
    <property type="evidence" value="ECO:0007669"/>
    <property type="project" value="TreeGrafter"/>
</dbReference>
<dbReference type="Gene3D" id="3.40.50.300">
    <property type="entry name" value="P-loop containing nucleotide triphosphate hydrolases"/>
    <property type="match status" value="1"/>
</dbReference>
<evidence type="ECO:0000256" key="4">
    <source>
        <dbReference type="ARBA" id="ARBA00022825"/>
    </source>
</evidence>
<dbReference type="InParanoid" id="A0A2P6NRW9"/>
<dbReference type="InterPro" id="IPR050819">
    <property type="entry name" value="Tripeptidyl-peptidase_I"/>
</dbReference>
<feature type="active site" description="Charge relay system" evidence="7">
    <location>
        <position position="925"/>
    </location>
</feature>
<feature type="active site" description="Charge relay system" evidence="7">
    <location>
        <position position="929"/>
    </location>
</feature>
<evidence type="ECO:0000256" key="6">
    <source>
        <dbReference type="ARBA" id="ARBA00023145"/>
    </source>
</evidence>
<keyword evidence="11" id="KW-1185">Reference proteome</keyword>
<accession>A0A2P6NRW9</accession>
<evidence type="ECO:0000256" key="2">
    <source>
        <dbReference type="ARBA" id="ARBA00022723"/>
    </source>
</evidence>
<dbReference type="PANTHER" id="PTHR14218">
    <property type="entry name" value="PROTEASE S8 TRIPEPTIDYL PEPTIDASE I CLN2"/>
    <property type="match status" value="1"/>
</dbReference>
<evidence type="ECO:0000256" key="1">
    <source>
        <dbReference type="ARBA" id="ARBA00022670"/>
    </source>
</evidence>
<keyword evidence="1 7" id="KW-0645">Protease</keyword>
<organism evidence="10 11">
    <name type="scientific">Planoprotostelium fungivorum</name>
    <dbReference type="NCBI Taxonomy" id="1890364"/>
    <lineage>
        <taxon>Eukaryota</taxon>
        <taxon>Amoebozoa</taxon>
        <taxon>Evosea</taxon>
        <taxon>Variosea</taxon>
        <taxon>Cavosteliida</taxon>
        <taxon>Cavosteliaceae</taxon>
        <taxon>Planoprotostelium</taxon>
    </lineage>
</organism>
<dbReference type="InterPro" id="IPR030400">
    <property type="entry name" value="Sedolisin_dom"/>
</dbReference>
<dbReference type="InterPro" id="IPR036852">
    <property type="entry name" value="Peptidase_S8/S53_dom_sf"/>
</dbReference>
<feature type="region of interest" description="Disordered" evidence="8">
    <location>
        <begin position="23"/>
        <end position="68"/>
    </location>
</feature>
<dbReference type="InterPro" id="IPR048422">
    <property type="entry name" value="NOA1/YqeH-like_C"/>
</dbReference>
<dbReference type="GO" id="GO:0046872">
    <property type="term" value="F:metal ion binding"/>
    <property type="evidence" value="ECO:0007669"/>
    <property type="project" value="UniProtKB-UniRule"/>
</dbReference>
<feature type="binding site" evidence="7">
    <location>
        <position position="1293"/>
    </location>
    <ligand>
        <name>Ca(2+)</name>
        <dbReference type="ChEBI" id="CHEBI:29108"/>
    </ligand>
</feature>
<dbReference type="SUPFAM" id="SSF52743">
    <property type="entry name" value="Subtilisin-like"/>
    <property type="match status" value="1"/>
</dbReference>
<feature type="binding site" evidence="7">
    <location>
        <position position="1305"/>
    </location>
    <ligand>
        <name>Ca(2+)</name>
        <dbReference type="ChEBI" id="CHEBI:29108"/>
    </ligand>
</feature>
<proteinExistence type="predicted"/>
<feature type="active site" description="Charge relay system" evidence="7">
    <location>
        <position position="1247"/>
    </location>
</feature>
<feature type="region of interest" description="Disordered" evidence="8">
    <location>
        <begin position="159"/>
        <end position="210"/>
    </location>
</feature>
<dbReference type="OrthoDB" id="1696305at2759"/>
<dbReference type="CDD" id="cd11377">
    <property type="entry name" value="Pro-peptidase_S53"/>
    <property type="match status" value="1"/>
</dbReference>
<feature type="compositionally biased region" description="Basic and acidic residues" evidence="8">
    <location>
        <begin position="45"/>
        <end position="60"/>
    </location>
</feature>
<dbReference type="SUPFAM" id="SSF54897">
    <property type="entry name" value="Protease propeptides/inhibitors"/>
    <property type="match status" value="1"/>
</dbReference>
<dbReference type="GO" id="GO:0004252">
    <property type="term" value="F:serine-type endopeptidase activity"/>
    <property type="evidence" value="ECO:0007669"/>
    <property type="project" value="UniProtKB-UniRule"/>
</dbReference>
<keyword evidence="3 7" id="KW-0378">Hydrolase</keyword>
<dbReference type="Proteomes" id="UP000241769">
    <property type="component" value="Unassembled WGS sequence"/>
</dbReference>
<dbReference type="PROSITE" id="PS51695">
    <property type="entry name" value="SEDOLISIN"/>
    <property type="match status" value="1"/>
</dbReference>
<dbReference type="SMART" id="SM00944">
    <property type="entry name" value="Pro-kuma_activ"/>
    <property type="match status" value="1"/>
</dbReference>
<sequence>MQEKESSYRVVWSGKFTEPLISEVAKQLPKTSGTKSRTNGPLDARSPEDLLKPIKKEPRKPFTSAPAQPNCCRGCGCELQSSKPKELGYIPPQGHRIKEKPKEYIAKKDFNRFFTPQDFLPNDFLQKYVDSIVETKSETPQKIARIVVTDQGFIHKDDSITESTNSKEETMDEREKSSEVTTEGEASDVIVAGDEAEKGNTEESEMTEEEKQEAKEILALKLNESINWKKKKSARDLICNRCFQLKYHNKVIPVRVPIETFKSKLSAIGYSGQRVIVYKVVDVFDFDGSFIPNMADITGRNPVVLIMNKMDILPTDVSRERIKNWARREAKNRGIHNVVAVHLVSSMYQRTMETLLKDLENIAEDQQIFVMGTSNAGKSTLINKILDAYRVRSHATVSAVPGTTLSTGSFKLPEGPTLWDTPGVHNPYQLTVRLNRKDMEVVVPKARIKPMVWSLRPGHTIFLGGLARIDFKEGNPGTYFTIFVASTLKIHVCKTIKADQLYENHVGGMLSPPTEATDPNDVIPSTLDYKPLKPLYKARTIRTEGMGYKQATMDIVISGLGWVAVTGEGAWHIEVQAPRGVDVGTREPLLGFETPTSKNPDVKVHKVFKARRRTNERCWCWVRVTFDVPIGWITTQCAQRTSQKHASDMRGRLLSLVFLTLMVSGLGEKRSLLPAVSSHPHFVPHTSNDNETFSFDILLRQQNLDVIEKAFWAVSDPKHPDYGKHWTRELIEDTVRPKKESFQQVLIWLERDMPYAEVHLGPTYLRVTSTIDRVQSTFQSTIKRWKNKKSGRSVHRLHGRASFPSHLEEHIHLFGGLTDLLPLDDGIEMVETEKRNVVSQSSSPITPVDKSYTGTISAINSLYNINYNTIKNSKTTAAIFGFFNYFEQNALNDFLRNSNLAGNTPVAVGDVTCLSRPANVCGTTESDLDVQMVAGIAQNIKLLFVSSAPPSAPESYYLLESIEIYLGLAPFTPQVISISYVSDEDVCFGSPSPYLCGTTDSYLDRTDTEIMKLGLMGVSVMAASGDYGVIDVSIGNCPPDNTKWCPKGGCSYSSSQCQQVYAPFDVQNNINTPTLFPLYATVPTSDYKAFFSANSKCKLDLDFSDQLMYSTCTCDQLVYGKYGSTTFSAPDYSNQKNYFGVNWPATSAYVTAVGGTKKSGDTEVVCSIDSGAYISSGGGFSRRYLQPAYQKYAVGNWSTQSTKPPAGTYDTSYRGFPDVSLLAHQIPISRCDNGGGSCSTIQVDGTSASTPLLAAMISLINDQRISSGRATLGFLNPLLYQAAQDAPDVFRDITSGDNRFDAVTGWDPVTGLGSIDFSRLSQYALMTQFNVTYNTALDSPYAAVTRVQGLPTTGDSPRVLQNVLLSSLLLFSLI</sequence>
<protein>
    <submittedName>
        <fullName evidence="10">Peptidase S8 and S53 domain-containing protein</fullName>
    </submittedName>
</protein>
<name>A0A2P6NRW9_9EUKA</name>
<dbReference type="InterPro" id="IPR006073">
    <property type="entry name" value="GTP-bd"/>
</dbReference>
<evidence type="ECO:0000256" key="5">
    <source>
        <dbReference type="ARBA" id="ARBA00022837"/>
    </source>
</evidence>
<dbReference type="Pfam" id="PF21516">
    <property type="entry name" value="YqeH-like_C"/>
    <property type="match status" value="1"/>
</dbReference>
<evidence type="ECO:0000256" key="8">
    <source>
        <dbReference type="SAM" id="MobiDB-lite"/>
    </source>
</evidence>
<comment type="cofactor">
    <cofactor evidence="7">
        <name>Ca(2+)</name>
        <dbReference type="ChEBI" id="CHEBI:29108"/>
    </cofactor>
    <text evidence="7">Binds 1 Ca(2+) ion per subunit.</text>
</comment>
<dbReference type="CDD" id="cd04056">
    <property type="entry name" value="Peptidases_S53"/>
    <property type="match status" value="1"/>
</dbReference>
<dbReference type="EMBL" id="MDYQ01000027">
    <property type="protein sequence ID" value="PRP86723.1"/>
    <property type="molecule type" value="Genomic_DNA"/>
</dbReference>
<evidence type="ECO:0000259" key="9">
    <source>
        <dbReference type="PROSITE" id="PS51695"/>
    </source>
</evidence>
<keyword evidence="5 7" id="KW-0106">Calcium</keyword>
<evidence type="ECO:0000256" key="7">
    <source>
        <dbReference type="PROSITE-ProRule" id="PRU01032"/>
    </source>
</evidence>
<feature type="compositionally biased region" description="Basic and acidic residues" evidence="8">
    <location>
        <begin position="159"/>
        <end position="178"/>
    </location>
</feature>
<dbReference type="STRING" id="1890364.A0A2P6NRW9"/>
<dbReference type="GO" id="GO:0005525">
    <property type="term" value="F:GTP binding"/>
    <property type="evidence" value="ECO:0007669"/>
    <property type="project" value="InterPro"/>
</dbReference>
<dbReference type="PANTHER" id="PTHR14218:SF15">
    <property type="entry name" value="TRIPEPTIDYL-PEPTIDASE 1"/>
    <property type="match status" value="1"/>
</dbReference>
<dbReference type="Pfam" id="PF01926">
    <property type="entry name" value="MMR_HSR1"/>
    <property type="match status" value="1"/>
</dbReference>
<dbReference type="Pfam" id="PF09286">
    <property type="entry name" value="Pro-kuma_activ"/>
    <property type="match status" value="1"/>
</dbReference>
<evidence type="ECO:0000256" key="3">
    <source>
        <dbReference type="ARBA" id="ARBA00022801"/>
    </source>
</evidence>